<evidence type="ECO:0000256" key="1">
    <source>
        <dbReference type="SAM" id="MobiDB-lite"/>
    </source>
</evidence>
<name>A0A846QH19_9BACT</name>
<dbReference type="EMBL" id="JAATJA010000001">
    <property type="protein sequence ID" value="NJB67521.1"/>
    <property type="molecule type" value="Genomic_DNA"/>
</dbReference>
<reference evidence="2 3" key="1">
    <citation type="submission" date="2020-03" db="EMBL/GenBank/DDBJ databases">
        <title>Genomic Encyclopedia of Type Strains, Phase IV (KMG-IV): sequencing the most valuable type-strain genomes for metagenomic binning, comparative biology and taxonomic classification.</title>
        <authorList>
            <person name="Goeker M."/>
        </authorList>
    </citation>
    <scope>NUCLEOTIDE SEQUENCE [LARGE SCALE GENOMIC DNA]</scope>
    <source>
        <strain evidence="2 3">DSM 24233</strain>
    </source>
</reference>
<dbReference type="RefSeq" id="WP_167940570.1">
    <property type="nucleotide sequence ID" value="NZ_JAATJA010000001.1"/>
</dbReference>
<sequence length="204" mass="23340">MCPSSRLSEHDQREWLARHTFRCEALRMNLTPDACRSIRERPLSFSWAMGMPRPHECMTCTAWRQAEAGAVATAPERRPMGRPRGSRNLKPRKPRTLPPPPPSPPAVPVEIVLARTLESAPWDAHRRVLLREFVEAFNREAKREGLAPRAVENIVRMLRHRGGTVPRQRYRWGDTSGRCVCGNRHVRLWGARVLAGRGFDREAS</sequence>
<evidence type="ECO:0000313" key="2">
    <source>
        <dbReference type="EMBL" id="NJB67521.1"/>
    </source>
</evidence>
<dbReference type="Proteomes" id="UP000580856">
    <property type="component" value="Unassembled WGS sequence"/>
</dbReference>
<protein>
    <submittedName>
        <fullName evidence="2">Uncharacterized protein</fullName>
    </submittedName>
</protein>
<accession>A0A846QH19</accession>
<keyword evidence="3" id="KW-1185">Reference proteome</keyword>
<feature type="compositionally biased region" description="Basic residues" evidence="1">
    <location>
        <begin position="80"/>
        <end position="95"/>
    </location>
</feature>
<gene>
    <name evidence="2" type="ORF">GGQ74_001161</name>
</gene>
<dbReference type="AlphaFoldDB" id="A0A846QH19"/>
<feature type="compositionally biased region" description="Pro residues" evidence="1">
    <location>
        <begin position="96"/>
        <end position="105"/>
    </location>
</feature>
<feature type="region of interest" description="Disordered" evidence="1">
    <location>
        <begin position="69"/>
        <end position="105"/>
    </location>
</feature>
<evidence type="ECO:0000313" key="3">
    <source>
        <dbReference type="Proteomes" id="UP000580856"/>
    </source>
</evidence>
<organism evidence="2 3">
    <name type="scientific">Desulfobaculum xiamenense</name>
    <dbReference type="NCBI Taxonomy" id="995050"/>
    <lineage>
        <taxon>Bacteria</taxon>
        <taxon>Pseudomonadati</taxon>
        <taxon>Thermodesulfobacteriota</taxon>
        <taxon>Desulfovibrionia</taxon>
        <taxon>Desulfovibrionales</taxon>
        <taxon>Desulfovibrionaceae</taxon>
        <taxon>Desulfobaculum</taxon>
    </lineage>
</organism>
<comment type="caution">
    <text evidence="2">The sequence shown here is derived from an EMBL/GenBank/DDBJ whole genome shotgun (WGS) entry which is preliminary data.</text>
</comment>
<proteinExistence type="predicted"/>